<accession>A0A0X8HRZ0</accession>
<feature type="transmembrane region" description="Helical" evidence="6">
    <location>
        <begin position="210"/>
        <end position="230"/>
    </location>
</feature>
<evidence type="ECO:0000256" key="1">
    <source>
        <dbReference type="ARBA" id="ARBA00004141"/>
    </source>
</evidence>
<dbReference type="GeneID" id="28723602"/>
<evidence type="ECO:0000313" key="9">
    <source>
        <dbReference type="Proteomes" id="UP000243052"/>
    </source>
</evidence>
<feature type="transmembrane region" description="Helical" evidence="6">
    <location>
        <begin position="400"/>
        <end position="419"/>
    </location>
</feature>
<feature type="domain" description="Amino acid permease/ SLC12A" evidence="7">
    <location>
        <begin position="70"/>
        <end position="523"/>
    </location>
</feature>
<keyword evidence="3 6" id="KW-0812">Transmembrane</keyword>
<evidence type="ECO:0000313" key="8">
    <source>
        <dbReference type="EMBL" id="AMD20359.1"/>
    </source>
</evidence>
<dbReference type="GO" id="GO:0016020">
    <property type="term" value="C:membrane"/>
    <property type="evidence" value="ECO:0007669"/>
    <property type="project" value="UniProtKB-SubCell"/>
</dbReference>
<feature type="transmembrane region" description="Helical" evidence="6">
    <location>
        <begin position="250"/>
        <end position="275"/>
    </location>
</feature>
<feature type="transmembrane region" description="Helical" evidence="6">
    <location>
        <begin position="56"/>
        <end position="80"/>
    </location>
</feature>
<protein>
    <submittedName>
        <fullName evidence="8">HDL385Cp</fullName>
    </submittedName>
</protein>
<dbReference type="PANTHER" id="PTHR45649:SF3">
    <property type="entry name" value="POLYAMINE TRANSPORTER TPO5"/>
    <property type="match status" value="1"/>
</dbReference>
<feature type="transmembrane region" description="Helical" evidence="6">
    <location>
        <begin position="496"/>
        <end position="514"/>
    </location>
</feature>
<organism evidence="8 9">
    <name type="scientific">Eremothecium sinecaudum</name>
    <dbReference type="NCBI Taxonomy" id="45286"/>
    <lineage>
        <taxon>Eukaryota</taxon>
        <taxon>Fungi</taxon>
        <taxon>Dikarya</taxon>
        <taxon>Ascomycota</taxon>
        <taxon>Saccharomycotina</taxon>
        <taxon>Saccharomycetes</taxon>
        <taxon>Saccharomycetales</taxon>
        <taxon>Saccharomycetaceae</taxon>
        <taxon>Eremothecium</taxon>
    </lineage>
</organism>
<reference evidence="8 9" key="1">
    <citation type="submission" date="2016-01" db="EMBL/GenBank/DDBJ databases">
        <title>Genome sequence of the yeast Holleya sinecauda.</title>
        <authorList>
            <person name="Dietrich F.S."/>
        </authorList>
    </citation>
    <scope>NUCLEOTIDE SEQUENCE [LARGE SCALE GENOMIC DNA]</scope>
    <source>
        <strain evidence="8 9">ATCC 58844</strain>
    </source>
</reference>
<keyword evidence="2" id="KW-0813">Transport</keyword>
<dbReference type="GO" id="GO:0022857">
    <property type="term" value="F:transmembrane transporter activity"/>
    <property type="evidence" value="ECO:0007669"/>
    <property type="project" value="UniProtKB-ARBA"/>
</dbReference>
<dbReference type="AlphaFoldDB" id="A0A0X8HRZ0"/>
<evidence type="ECO:0000259" key="7">
    <source>
        <dbReference type="Pfam" id="PF00324"/>
    </source>
</evidence>
<keyword evidence="9" id="KW-1185">Reference proteome</keyword>
<dbReference type="PANTHER" id="PTHR45649">
    <property type="entry name" value="AMINO-ACID PERMEASE BAT1"/>
    <property type="match status" value="1"/>
</dbReference>
<dbReference type="EMBL" id="CP014244">
    <property type="protein sequence ID" value="AMD20359.1"/>
    <property type="molecule type" value="Genomic_DNA"/>
</dbReference>
<dbReference type="InterPro" id="IPR004841">
    <property type="entry name" value="AA-permease/SLC12A_dom"/>
</dbReference>
<feature type="transmembrane region" description="Helical" evidence="6">
    <location>
        <begin position="86"/>
        <end position="110"/>
    </location>
</feature>
<evidence type="ECO:0000256" key="3">
    <source>
        <dbReference type="ARBA" id="ARBA00022692"/>
    </source>
</evidence>
<feature type="transmembrane region" description="Helical" evidence="6">
    <location>
        <begin position="468"/>
        <end position="490"/>
    </location>
</feature>
<dbReference type="RefSeq" id="XP_017987355.1">
    <property type="nucleotide sequence ID" value="XM_018132067.1"/>
</dbReference>
<comment type="subcellular location">
    <subcellularLocation>
        <location evidence="1">Membrane</location>
        <topology evidence="1">Multi-pass membrane protein</topology>
    </subcellularLocation>
</comment>
<keyword evidence="5 6" id="KW-0472">Membrane</keyword>
<feature type="transmembrane region" description="Helical" evidence="6">
    <location>
        <begin position="296"/>
        <end position="315"/>
    </location>
</feature>
<evidence type="ECO:0000256" key="6">
    <source>
        <dbReference type="SAM" id="Phobius"/>
    </source>
</evidence>
<name>A0A0X8HRZ0_9SACH</name>
<dbReference type="OrthoDB" id="3257095at2759"/>
<proteinExistence type="predicted"/>
<feature type="transmembrane region" description="Helical" evidence="6">
    <location>
        <begin position="342"/>
        <end position="365"/>
    </location>
</feature>
<dbReference type="PIRSF" id="PIRSF006060">
    <property type="entry name" value="AA_transporter"/>
    <property type="match status" value="1"/>
</dbReference>
<feature type="transmembrane region" description="Helical" evidence="6">
    <location>
        <begin position="131"/>
        <end position="148"/>
    </location>
</feature>
<evidence type="ECO:0000256" key="4">
    <source>
        <dbReference type="ARBA" id="ARBA00022989"/>
    </source>
</evidence>
<dbReference type="Proteomes" id="UP000243052">
    <property type="component" value="Chromosome iv"/>
</dbReference>
<sequence length="582" mass="65115">MPEYLRLPQSIKDRVHDFPDAVITNLQTILREDEEETVVEHFQYEEKLDKSLLSQYSVIGLGFGLMSPVLGMSTTLSLGLINGGAITILGAFIISGFMNWLTALALGEIVSKYPIELHGSVAMLAPERYRLVMAYFTGWLMLLGSWIMNASIQYAGARLIISLITISDDDLITEEHLNVWTSVIYMLCITFTGVINVMFARFLEMINTVCIYWILYAVIFIDILLILFHHGSYRTFVYTISHFDNKLSGYSSFLLSFMIGGFQQSNFTLQGFSMLPALSDETMEPEKHIPNGISQSVLISTFCGIVYLVPILLGMPEPEEVMTDSRVMEIVQIFTKSTRSNVVAYFLVMLILGNMLFSGIGSITTSSRAVFSMSRDHAVPYYELWSHLSPDGRQTQIPKYSVYLSMGFSYVFGLLTLVSGTAYNAFIGASVVCLCSGTGLAIFCVMLGGRRGIKGAAVKIRHRLGWPISVVVLIWLCTVIFCMCMPVSVPVTIYDMNYTSVIFVMFLITIGVMYNSWGKYHFKIPEVSQNFRMETNSETGNSSNFKNEIYGESVFPSMRSHRSCIQSLGSSTDAKSEKKSIP</sequence>
<evidence type="ECO:0000256" key="5">
    <source>
        <dbReference type="ARBA" id="ARBA00023136"/>
    </source>
</evidence>
<gene>
    <name evidence="8" type="ORF">AW171_hschr42248</name>
</gene>
<evidence type="ECO:0000256" key="2">
    <source>
        <dbReference type="ARBA" id="ARBA00022448"/>
    </source>
</evidence>
<feature type="transmembrane region" description="Helical" evidence="6">
    <location>
        <begin position="425"/>
        <end position="447"/>
    </location>
</feature>
<dbReference type="Pfam" id="PF00324">
    <property type="entry name" value="AA_permease"/>
    <property type="match status" value="1"/>
</dbReference>
<feature type="transmembrane region" description="Helical" evidence="6">
    <location>
        <begin position="183"/>
        <end position="203"/>
    </location>
</feature>
<keyword evidence="4 6" id="KW-1133">Transmembrane helix</keyword>
<dbReference type="Gene3D" id="1.20.1740.10">
    <property type="entry name" value="Amino acid/polyamine transporter I"/>
    <property type="match status" value="1"/>
</dbReference>